<comment type="cofactor">
    <cofactor evidence="1 16">
        <name>Mn(2+)</name>
        <dbReference type="ChEBI" id="CHEBI:29035"/>
    </cofactor>
</comment>
<dbReference type="InterPro" id="IPR035992">
    <property type="entry name" value="Ricin_B-like_lectins"/>
</dbReference>
<evidence type="ECO:0000256" key="2">
    <source>
        <dbReference type="ARBA" id="ARBA00004323"/>
    </source>
</evidence>
<sequence>MLPRFRSFYGKIIVFVLVALCFILYSKVVNQVDVDLVSGRPVAAAFRHRPQVPVPHQEADIDNEILPIPPATKSPYDLSIELDLKKQQPGLGDNGVAVTLTGTAKARGDKIYKKIALNEELSEQLSYNRTVGDHRNPLCLKQKFDSNTLPSASVVIIFYNEPYSVLVRTVHSTLNTCNGGVLQEIILVDDGSTNPELGGKLDYYIRTRLPKGKVTVLRLKNRLGLIRARLAGARIATGDVLIFLDAHCEGNIGWCEPLLHRIKESRTSVLVPIIDVIDASDFQYSTNGYKSFQVGGFQWSGHFDWVNVPEREKQRQKRECKEEREICPAYSPTMAGGLFAIDRRYFWEVGSYDEQMDGWGGENLEMSFRIWQCGGTIETIPCSRVGHVFRDFHPYKFPNDRDTHGINTARMALVWMDEYINIFFLNRPDLKFHADIGDVTHRVMLRKKLRCKSFSWYLENIYPEKFVPTKNVIAWGKIKAAHGVLCFDDLLQNNEKPYNLGLYACGKSLQKSQLFSLTKNYVLRNELSCATVQHSDSPPFRVVMVPCLENEEYNEQWRYSDQQLIHTRTGMCIDIRGQKGMDDVQVAPCDSNSETQRWLIEHD</sequence>
<keyword evidence="14 16" id="KW-1015">Disulfide bond</keyword>
<dbReference type="SMART" id="SM00458">
    <property type="entry name" value="RICIN"/>
    <property type="match status" value="1"/>
</dbReference>
<dbReference type="InterPro" id="IPR029044">
    <property type="entry name" value="Nucleotide-diphossugar_trans"/>
</dbReference>
<keyword evidence="11" id="KW-1133">Transmembrane helix</keyword>
<keyword evidence="8" id="KW-0479">Metal-binding</keyword>
<evidence type="ECO:0000256" key="13">
    <source>
        <dbReference type="ARBA" id="ARBA00023136"/>
    </source>
</evidence>
<keyword evidence="15 16" id="KW-0464">Manganese</keyword>
<dbReference type="GO" id="GO:0006493">
    <property type="term" value="P:protein O-linked glycosylation"/>
    <property type="evidence" value="ECO:0007669"/>
    <property type="project" value="UniProtKB-ARBA"/>
</dbReference>
<evidence type="ECO:0000256" key="4">
    <source>
        <dbReference type="ARBA" id="ARBA00005680"/>
    </source>
</evidence>
<dbReference type="PANTHER" id="PTHR11675">
    <property type="entry name" value="N-ACETYLGALACTOSAMINYLTRANSFERASE"/>
    <property type="match status" value="1"/>
</dbReference>
<dbReference type="GeneID" id="115624073"/>
<evidence type="ECO:0000313" key="18">
    <source>
        <dbReference type="Proteomes" id="UP000504634"/>
    </source>
</evidence>
<reference evidence="19" key="1">
    <citation type="submission" date="2025-08" db="UniProtKB">
        <authorList>
            <consortium name="RefSeq"/>
        </authorList>
    </citation>
    <scope>IDENTIFICATION</scope>
    <source>
        <strain evidence="19">11010-0011.00</strain>
        <tissue evidence="19">Whole body</tissue>
    </source>
</reference>
<dbReference type="CTD" id="36717"/>
<evidence type="ECO:0000256" key="10">
    <source>
        <dbReference type="ARBA" id="ARBA00022968"/>
    </source>
</evidence>
<evidence type="ECO:0000256" key="5">
    <source>
        <dbReference type="ARBA" id="ARBA00022676"/>
    </source>
</evidence>
<evidence type="ECO:0000256" key="3">
    <source>
        <dbReference type="ARBA" id="ARBA00004922"/>
    </source>
</evidence>
<dbReference type="SUPFAM" id="SSF53448">
    <property type="entry name" value="Nucleotide-diphospho-sugar transferases"/>
    <property type="match status" value="1"/>
</dbReference>
<dbReference type="OrthoDB" id="416652at2759"/>
<feature type="domain" description="Ricin B lectin" evidence="17">
    <location>
        <begin position="475"/>
        <end position="601"/>
    </location>
</feature>
<evidence type="ECO:0000256" key="16">
    <source>
        <dbReference type="RuleBase" id="RU361242"/>
    </source>
</evidence>
<dbReference type="InterPro" id="IPR000772">
    <property type="entry name" value="Ricin_B_lectin"/>
</dbReference>
<dbReference type="Pfam" id="PF00652">
    <property type="entry name" value="Ricin_B_lectin"/>
    <property type="match status" value="1"/>
</dbReference>
<dbReference type="GO" id="GO:0004653">
    <property type="term" value="F:polypeptide N-acetylgalactosaminyltransferase activity"/>
    <property type="evidence" value="ECO:0007669"/>
    <property type="project" value="UniProtKB-ARBA"/>
</dbReference>
<accession>A0A6J2TGF4</accession>
<evidence type="ECO:0000256" key="11">
    <source>
        <dbReference type="ARBA" id="ARBA00022989"/>
    </source>
</evidence>
<dbReference type="CDD" id="cd02510">
    <property type="entry name" value="pp-GalNAc-T"/>
    <property type="match status" value="1"/>
</dbReference>
<dbReference type="GO" id="GO:0030246">
    <property type="term" value="F:carbohydrate binding"/>
    <property type="evidence" value="ECO:0007669"/>
    <property type="project" value="UniProtKB-KW"/>
</dbReference>
<keyword evidence="18" id="KW-1185">Reference proteome</keyword>
<comment type="subcellular location">
    <subcellularLocation>
        <location evidence="2 16">Golgi apparatus membrane</location>
        <topology evidence="2 16">Single-pass type II membrane protein</topology>
    </subcellularLocation>
</comment>
<proteinExistence type="inferred from homology"/>
<evidence type="ECO:0000256" key="1">
    <source>
        <dbReference type="ARBA" id="ARBA00001936"/>
    </source>
</evidence>
<dbReference type="SUPFAM" id="SSF50370">
    <property type="entry name" value="Ricin B-like lectins"/>
    <property type="match status" value="1"/>
</dbReference>
<dbReference type="AlphaFoldDB" id="A0A6J2TGF4"/>
<evidence type="ECO:0000256" key="6">
    <source>
        <dbReference type="ARBA" id="ARBA00022679"/>
    </source>
</evidence>
<protein>
    <recommendedName>
        <fullName evidence="16">Polypeptide N-acetylgalactosaminyltransferase</fullName>
        <ecNumber evidence="16">2.4.1.-</ecNumber>
    </recommendedName>
    <alternativeName>
        <fullName evidence="16">Protein-UDP acetylgalactosaminyltransferase</fullName>
    </alternativeName>
</protein>
<dbReference type="RefSeq" id="XP_030374525.1">
    <property type="nucleotide sequence ID" value="XM_030518665.1"/>
</dbReference>
<dbReference type="InterPro" id="IPR045885">
    <property type="entry name" value="GalNAc-T"/>
</dbReference>
<dbReference type="PANTHER" id="PTHR11675:SF43">
    <property type="entry name" value="POLYPEPTIDE N-ACETYLGALACTOSAMINYLTRANSFERASE 1"/>
    <property type="match status" value="1"/>
</dbReference>
<evidence type="ECO:0000256" key="7">
    <source>
        <dbReference type="ARBA" id="ARBA00022692"/>
    </source>
</evidence>
<evidence type="ECO:0000256" key="9">
    <source>
        <dbReference type="ARBA" id="ARBA00022734"/>
    </source>
</evidence>
<evidence type="ECO:0000256" key="12">
    <source>
        <dbReference type="ARBA" id="ARBA00023034"/>
    </source>
</evidence>
<evidence type="ECO:0000256" key="14">
    <source>
        <dbReference type="ARBA" id="ARBA00023157"/>
    </source>
</evidence>
<evidence type="ECO:0000259" key="17">
    <source>
        <dbReference type="SMART" id="SM00458"/>
    </source>
</evidence>
<dbReference type="PROSITE" id="PS50231">
    <property type="entry name" value="RICIN_B_LECTIN"/>
    <property type="match status" value="1"/>
</dbReference>
<keyword evidence="12 16" id="KW-0333">Golgi apparatus</keyword>
<evidence type="ECO:0000256" key="15">
    <source>
        <dbReference type="ARBA" id="ARBA00023211"/>
    </source>
</evidence>
<name>A0A6J2TGF4_DROLE</name>
<dbReference type="EC" id="2.4.1.-" evidence="16"/>
<comment type="pathway">
    <text evidence="3 16">Protein modification; protein glycosylation.</text>
</comment>
<dbReference type="GO" id="GO:0046872">
    <property type="term" value="F:metal ion binding"/>
    <property type="evidence" value="ECO:0007669"/>
    <property type="project" value="UniProtKB-KW"/>
</dbReference>
<keyword evidence="7" id="KW-0812">Transmembrane</keyword>
<keyword evidence="13" id="KW-0472">Membrane</keyword>
<organism evidence="18 19">
    <name type="scientific">Drosophila lebanonensis</name>
    <name type="common">Fruit fly</name>
    <name type="synonym">Scaptodrosophila lebanonensis</name>
    <dbReference type="NCBI Taxonomy" id="7225"/>
    <lineage>
        <taxon>Eukaryota</taxon>
        <taxon>Metazoa</taxon>
        <taxon>Ecdysozoa</taxon>
        <taxon>Arthropoda</taxon>
        <taxon>Hexapoda</taxon>
        <taxon>Insecta</taxon>
        <taxon>Pterygota</taxon>
        <taxon>Neoptera</taxon>
        <taxon>Endopterygota</taxon>
        <taxon>Diptera</taxon>
        <taxon>Brachycera</taxon>
        <taxon>Muscomorpha</taxon>
        <taxon>Ephydroidea</taxon>
        <taxon>Drosophilidae</taxon>
        <taxon>Scaptodrosophila</taxon>
    </lineage>
</organism>
<dbReference type="Pfam" id="PF00535">
    <property type="entry name" value="Glycos_transf_2"/>
    <property type="match status" value="1"/>
</dbReference>
<dbReference type="InterPro" id="IPR001173">
    <property type="entry name" value="Glyco_trans_2-like"/>
</dbReference>
<dbReference type="FunFam" id="3.90.550.10:FF:000021">
    <property type="entry name" value="Polypeptide N-acetylgalactosaminyltransferase"/>
    <property type="match status" value="1"/>
</dbReference>
<dbReference type="GO" id="GO:0000139">
    <property type="term" value="C:Golgi membrane"/>
    <property type="evidence" value="ECO:0007669"/>
    <property type="project" value="UniProtKB-SubCell"/>
</dbReference>
<dbReference type="Gene3D" id="2.80.10.50">
    <property type="match status" value="1"/>
</dbReference>
<keyword evidence="10" id="KW-0735">Signal-anchor</keyword>
<keyword evidence="5 16" id="KW-0328">Glycosyltransferase</keyword>
<keyword evidence="9 16" id="KW-0430">Lectin</keyword>
<comment type="similarity">
    <text evidence="4 16">Belongs to the glycosyltransferase 2 family. GalNAc-T subfamily.</text>
</comment>
<gene>
    <name evidence="19" type="primary">LOC115624073</name>
</gene>
<dbReference type="Proteomes" id="UP000504634">
    <property type="component" value="Unplaced"/>
</dbReference>
<evidence type="ECO:0000256" key="8">
    <source>
        <dbReference type="ARBA" id="ARBA00022723"/>
    </source>
</evidence>
<dbReference type="Gene3D" id="3.90.550.10">
    <property type="entry name" value="Spore Coat Polysaccharide Biosynthesis Protein SpsA, Chain A"/>
    <property type="match status" value="1"/>
</dbReference>
<evidence type="ECO:0000313" key="19">
    <source>
        <dbReference type="RefSeq" id="XP_030374525.1"/>
    </source>
</evidence>
<dbReference type="UniPathway" id="UPA00378"/>
<keyword evidence="6 16" id="KW-0808">Transferase</keyword>